<evidence type="ECO:0000313" key="4">
    <source>
        <dbReference type="Proteomes" id="UP001362999"/>
    </source>
</evidence>
<dbReference type="EMBL" id="JAWWNJ010000007">
    <property type="protein sequence ID" value="KAK7052631.1"/>
    <property type="molecule type" value="Genomic_DNA"/>
</dbReference>
<evidence type="ECO:0008006" key="5">
    <source>
        <dbReference type="Google" id="ProtNLM"/>
    </source>
</evidence>
<reference evidence="3 4" key="1">
    <citation type="journal article" date="2024" name="J Genomics">
        <title>Draft genome sequencing and assembly of Favolaschia claudopus CIRM-BRFM 2984 isolated from oak limbs.</title>
        <authorList>
            <person name="Navarro D."/>
            <person name="Drula E."/>
            <person name="Chaduli D."/>
            <person name="Cazenave R."/>
            <person name="Ahrendt S."/>
            <person name="Wang J."/>
            <person name="Lipzen A."/>
            <person name="Daum C."/>
            <person name="Barry K."/>
            <person name="Grigoriev I.V."/>
            <person name="Favel A."/>
            <person name="Rosso M.N."/>
            <person name="Martin F."/>
        </authorList>
    </citation>
    <scope>NUCLEOTIDE SEQUENCE [LARGE SCALE GENOMIC DNA]</scope>
    <source>
        <strain evidence="3 4">CIRM-BRFM 2984</strain>
    </source>
</reference>
<sequence>MTSESLVAHTALRFLLYVNFSSLCVVNARSPPLPTLPTSTPADAEIFASTTLATRFSPFPACIHQPVAIERCADGFSLVCFPGPNVLSSHSESHSTNTLAPSQHPPGPTPPPPFAIPISSLPQSTTHNLPHTRGKDHSRAAKLWSSCTSTRRLRPIQSGEGFFLAFNSPCRFGSTRNPWLNAQTPRSSSFLDCIIRR</sequence>
<keyword evidence="4" id="KW-1185">Reference proteome</keyword>
<name>A0AAW0DQK9_9AGAR</name>
<dbReference type="AlphaFoldDB" id="A0AAW0DQK9"/>
<proteinExistence type="predicted"/>
<protein>
    <recommendedName>
        <fullName evidence="5">Secreted protein</fullName>
    </recommendedName>
</protein>
<evidence type="ECO:0000256" key="1">
    <source>
        <dbReference type="SAM" id="MobiDB-lite"/>
    </source>
</evidence>
<feature type="chain" id="PRO_5043833137" description="Secreted protein" evidence="2">
    <location>
        <begin position="29"/>
        <end position="197"/>
    </location>
</feature>
<organism evidence="3 4">
    <name type="scientific">Favolaschia claudopus</name>
    <dbReference type="NCBI Taxonomy" id="2862362"/>
    <lineage>
        <taxon>Eukaryota</taxon>
        <taxon>Fungi</taxon>
        <taxon>Dikarya</taxon>
        <taxon>Basidiomycota</taxon>
        <taxon>Agaricomycotina</taxon>
        <taxon>Agaricomycetes</taxon>
        <taxon>Agaricomycetidae</taxon>
        <taxon>Agaricales</taxon>
        <taxon>Marasmiineae</taxon>
        <taxon>Mycenaceae</taxon>
        <taxon>Favolaschia</taxon>
    </lineage>
</organism>
<dbReference type="Proteomes" id="UP001362999">
    <property type="component" value="Unassembled WGS sequence"/>
</dbReference>
<keyword evidence="2" id="KW-0732">Signal</keyword>
<feature type="region of interest" description="Disordered" evidence="1">
    <location>
        <begin position="91"/>
        <end position="137"/>
    </location>
</feature>
<comment type="caution">
    <text evidence="3">The sequence shown here is derived from an EMBL/GenBank/DDBJ whole genome shotgun (WGS) entry which is preliminary data.</text>
</comment>
<evidence type="ECO:0000256" key="2">
    <source>
        <dbReference type="SAM" id="SignalP"/>
    </source>
</evidence>
<feature type="compositionally biased region" description="Polar residues" evidence="1">
    <location>
        <begin position="91"/>
        <end position="100"/>
    </location>
</feature>
<feature type="signal peptide" evidence="2">
    <location>
        <begin position="1"/>
        <end position="28"/>
    </location>
</feature>
<accession>A0AAW0DQK9</accession>
<feature type="compositionally biased region" description="Pro residues" evidence="1">
    <location>
        <begin position="103"/>
        <end position="115"/>
    </location>
</feature>
<gene>
    <name evidence="3" type="ORF">R3P38DRAFT_1652399</name>
</gene>
<evidence type="ECO:0000313" key="3">
    <source>
        <dbReference type="EMBL" id="KAK7052631.1"/>
    </source>
</evidence>